<evidence type="ECO:0000256" key="2">
    <source>
        <dbReference type="SAM" id="SignalP"/>
    </source>
</evidence>
<organism evidence="4 5">
    <name type="scientific">Pneumocystis murina (strain B123)</name>
    <name type="common">Mouse pneumocystis pneumonia agent</name>
    <name type="synonym">Pneumocystis carinii f. sp. muris</name>
    <dbReference type="NCBI Taxonomy" id="1069680"/>
    <lineage>
        <taxon>Eukaryota</taxon>
        <taxon>Fungi</taxon>
        <taxon>Dikarya</taxon>
        <taxon>Ascomycota</taxon>
        <taxon>Taphrinomycotina</taxon>
        <taxon>Pneumocystomycetes</taxon>
        <taxon>Pneumocystaceae</taxon>
        <taxon>Pneumocystis</taxon>
    </lineage>
</organism>
<name>M7NKB6_PNEMU</name>
<sequence length="157" mass="17329">MVLNVWIVLFLMSIFHIVASAPEQIQRDKMILCGAGYFDPRKYTCFDGLACPIIGGTAFLRCSNACYSPLIYHCLNGKLHQGPEPPEKQVPPKYMTSTPTSTLVFSGTADKLSQTPWKPSFGDKTEKKKGNANHDMTTFSIFGTLCIIGIIGFILAF</sequence>
<feature type="signal peptide" evidence="2">
    <location>
        <begin position="1"/>
        <end position="20"/>
    </location>
</feature>
<reference evidence="5" key="1">
    <citation type="journal article" date="2016" name="Nat. Commun.">
        <title>Genome analysis of three Pneumocystis species reveals adaptation mechanisms to life exclusively in mammalian hosts.</title>
        <authorList>
            <person name="Ma L."/>
            <person name="Chen Z."/>
            <person name="Huang D.W."/>
            <person name="Kutty G."/>
            <person name="Ishihara M."/>
            <person name="Wang H."/>
            <person name="Abouelleil A."/>
            <person name="Bishop L."/>
            <person name="Davey E."/>
            <person name="Deng R."/>
            <person name="Deng X."/>
            <person name="Fan L."/>
            <person name="Fantoni G."/>
            <person name="Fitzgerald M."/>
            <person name="Gogineni E."/>
            <person name="Goldberg J.M."/>
            <person name="Handley G."/>
            <person name="Hu X."/>
            <person name="Huber C."/>
            <person name="Jiao X."/>
            <person name="Jones K."/>
            <person name="Levin J.Z."/>
            <person name="Liu Y."/>
            <person name="Macdonald P."/>
            <person name="Melnikov A."/>
            <person name="Raley C."/>
            <person name="Sassi M."/>
            <person name="Sherman B.T."/>
            <person name="Song X."/>
            <person name="Sykes S."/>
            <person name="Tran B."/>
            <person name="Walsh L."/>
            <person name="Xia Y."/>
            <person name="Yang J."/>
            <person name="Young S."/>
            <person name="Zeng Q."/>
            <person name="Zheng X."/>
            <person name="Stephens R."/>
            <person name="Nusbaum C."/>
            <person name="Birren B.W."/>
            <person name="Azadi P."/>
            <person name="Lempicki R.A."/>
            <person name="Cuomo C.A."/>
            <person name="Kovacs J.A."/>
        </authorList>
    </citation>
    <scope>NUCLEOTIDE SEQUENCE [LARGE SCALE GENOMIC DNA]</scope>
    <source>
        <strain evidence="5">B123</strain>
    </source>
</reference>
<evidence type="ECO:0000313" key="4">
    <source>
        <dbReference type="EMBL" id="EMR09078.1"/>
    </source>
</evidence>
<keyword evidence="5" id="KW-1185">Reference proteome</keyword>
<feature type="transmembrane region" description="Helical" evidence="1">
    <location>
        <begin position="136"/>
        <end position="156"/>
    </location>
</feature>
<evidence type="ECO:0000256" key="1">
    <source>
        <dbReference type="SAM" id="Phobius"/>
    </source>
</evidence>
<dbReference type="InterPro" id="IPR018909">
    <property type="entry name" value="Eng1_septum"/>
</dbReference>
<keyword evidence="1" id="KW-0472">Membrane</keyword>
<keyword evidence="1" id="KW-0812">Transmembrane</keyword>
<proteinExistence type="predicted"/>
<dbReference type="STRING" id="1069680.M7NKB6"/>
<gene>
    <name evidence="4" type="ORF">PNEG_02424</name>
</gene>
<dbReference type="EMBL" id="AFWA02000011">
    <property type="protein sequence ID" value="EMR09078.1"/>
    <property type="molecule type" value="Genomic_DNA"/>
</dbReference>
<evidence type="ECO:0000259" key="3">
    <source>
        <dbReference type="Pfam" id="PF10645"/>
    </source>
</evidence>
<dbReference type="HOGENOM" id="CLU_1678672_0_0_1"/>
<dbReference type="OrthoDB" id="5430620at2759"/>
<dbReference type="RefSeq" id="XP_007874430.1">
    <property type="nucleotide sequence ID" value="XM_007876239.1"/>
</dbReference>
<feature type="domain" description="Endo-1,3(4)-beta-glucanase 1 carbohydrate binding" evidence="3">
    <location>
        <begin position="33"/>
        <end position="79"/>
    </location>
</feature>
<keyword evidence="2" id="KW-0732">Signal</keyword>
<dbReference type="VEuPathDB" id="FungiDB:PNEG_02424"/>
<evidence type="ECO:0000313" key="5">
    <source>
        <dbReference type="Proteomes" id="UP000011958"/>
    </source>
</evidence>
<dbReference type="AlphaFoldDB" id="M7NKB6"/>
<keyword evidence="1" id="KW-1133">Transmembrane helix</keyword>
<dbReference type="GeneID" id="19896117"/>
<accession>M7NKB6</accession>
<dbReference type="Pfam" id="PF10645">
    <property type="entry name" value="Carb_bind"/>
    <property type="match status" value="1"/>
</dbReference>
<dbReference type="Proteomes" id="UP000011958">
    <property type="component" value="Unassembled WGS sequence"/>
</dbReference>
<feature type="chain" id="PRO_5004082230" description="Endo-1,3(4)-beta-glucanase 1 carbohydrate binding domain-containing protein" evidence="2">
    <location>
        <begin position="21"/>
        <end position="157"/>
    </location>
</feature>
<comment type="caution">
    <text evidence="4">The sequence shown here is derived from an EMBL/GenBank/DDBJ whole genome shotgun (WGS) entry which is preliminary data.</text>
</comment>
<protein>
    <recommendedName>
        <fullName evidence="3">Endo-1,3(4)-beta-glucanase 1 carbohydrate binding domain-containing protein</fullName>
    </recommendedName>
</protein>
<dbReference type="GO" id="GO:0030246">
    <property type="term" value="F:carbohydrate binding"/>
    <property type="evidence" value="ECO:0007669"/>
    <property type="project" value="InterPro"/>
</dbReference>